<dbReference type="Gene3D" id="3.30.200.20">
    <property type="entry name" value="Phosphorylase Kinase, domain 1"/>
    <property type="match status" value="1"/>
</dbReference>
<dbReference type="PROSITE" id="PS50011">
    <property type="entry name" value="PROTEIN_KINASE_DOM"/>
    <property type="match status" value="1"/>
</dbReference>
<organism evidence="14 15">
    <name type="scientific">Helobdella robusta</name>
    <name type="common">Californian leech</name>
    <dbReference type="NCBI Taxonomy" id="6412"/>
    <lineage>
        <taxon>Eukaryota</taxon>
        <taxon>Metazoa</taxon>
        <taxon>Spiralia</taxon>
        <taxon>Lophotrochozoa</taxon>
        <taxon>Annelida</taxon>
        <taxon>Clitellata</taxon>
        <taxon>Hirudinea</taxon>
        <taxon>Rhynchobdellida</taxon>
        <taxon>Glossiphoniidae</taxon>
        <taxon>Helobdella</taxon>
    </lineage>
</organism>
<evidence type="ECO:0000256" key="11">
    <source>
        <dbReference type="SAM" id="Phobius"/>
    </source>
</evidence>
<dbReference type="InterPro" id="IPR008271">
    <property type="entry name" value="Ser/Thr_kinase_AS"/>
</dbReference>
<keyword evidence="11" id="KW-0472">Membrane</keyword>
<dbReference type="EC" id="2.7.11.25" evidence="2"/>
<evidence type="ECO:0000256" key="8">
    <source>
        <dbReference type="ARBA" id="ARBA00047559"/>
    </source>
</evidence>
<comment type="catalytic activity">
    <reaction evidence="8">
        <text>L-threonyl-[protein] + ATP = O-phospho-L-threonyl-[protein] + ADP + H(+)</text>
        <dbReference type="Rhea" id="RHEA:46608"/>
        <dbReference type="Rhea" id="RHEA-COMP:11060"/>
        <dbReference type="Rhea" id="RHEA-COMP:11605"/>
        <dbReference type="ChEBI" id="CHEBI:15378"/>
        <dbReference type="ChEBI" id="CHEBI:30013"/>
        <dbReference type="ChEBI" id="CHEBI:30616"/>
        <dbReference type="ChEBI" id="CHEBI:61977"/>
        <dbReference type="ChEBI" id="CHEBI:456216"/>
        <dbReference type="EC" id="2.7.11.25"/>
    </reaction>
</comment>
<keyword evidence="4" id="KW-0808">Transferase</keyword>
<dbReference type="SMART" id="SM00220">
    <property type="entry name" value="S_TKc"/>
    <property type="match status" value="1"/>
</dbReference>
<proteinExistence type="inferred from homology"/>
<dbReference type="GO" id="GO:0005737">
    <property type="term" value="C:cytoplasm"/>
    <property type="evidence" value="ECO:0000318"/>
    <property type="project" value="GO_Central"/>
</dbReference>
<dbReference type="InterPro" id="IPR000719">
    <property type="entry name" value="Prot_kinase_dom"/>
</dbReference>
<dbReference type="eggNOG" id="KOG4721">
    <property type="taxonomic scope" value="Eukaryota"/>
</dbReference>
<evidence type="ECO:0000259" key="12">
    <source>
        <dbReference type="PROSITE" id="PS50011"/>
    </source>
</evidence>
<feature type="coiled-coil region" evidence="10">
    <location>
        <begin position="331"/>
        <end position="365"/>
    </location>
</feature>
<dbReference type="InterPro" id="IPR051681">
    <property type="entry name" value="Ser/Thr_Kinases-Pseudokinases"/>
</dbReference>
<comment type="catalytic activity">
    <reaction evidence="9">
        <text>L-seryl-[protein] + ATP = O-phospho-L-seryl-[protein] + ADP + H(+)</text>
        <dbReference type="Rhea" id="RHEA:17989"/>
        <dbReference type="Rhea" id="RHEA-COMP:9863"/>
        <dbReference type="Rhea" id="RHEA-COMP:11604"/>
        <dbReference type="ChEBI" id="CHEBI:15378"/>
        <dbReference type="ChEBI" id="CHEBI:29999"/>
        <dbReference type="ChEBI" id="CHEBI:30616"/>
        <dbReference type="ChEBI" id="CHEBI:83421"/>
        <dbReference type="ChEBI" id="CHEBI:456216"/>
        <dbReference type="EC" id="2.7.11.25"/>
    </reaction>
</comment>
<dbReference type="PANTHER" id="PTHR44329:SF304">
    <property type="entry name" value="MITOGEN-ACTIVATED PROTEIN KINASE KINASE KINASE 13-LIKE ISOFORM X1"/>
    <property type="match status" value="1"/>
</dbReference>
<evidence type="ECO:0000256" key="7">
    <source>
        <dbReference type="ARBA" id="ARBA00022840"/>
    </source>
</evidence>
<name>T1FXX7_HELRO</name>
<evidence type="ECO:0000256" key="4">
    <source>
        <dbReference type="ARBA" id="ARBA00022679"/>
    </source>
</evidence>
<dbReference type="GO" id="GO:0004672">
    <property type="term" value="F:protein kinase activity"/>
    <property type="evidence" value="ECO:0000318"/>
    <property type="project" value="GO_Central"/>
</dbReference>
<keyword evidence="7" id="KW-0067">ATP-binding</keyword>
<accession>T1FXX7</accession>
<dbReference type="GO" id="GO:0004709">
    <property type="term" value="F:MAP kinase kinase kinase activity"/>
    <property type="evidence" value="ECO:0007669"/>
    <property type="project" value="UniProtKB-EC"/>
</dbReference>
<reference evidence="13 15" key="2">
    <citation type="journal article" date="2013" name="Nature">
        <title>Insights into bilaterian evolution from three spiralian genomes.</title>
        <authorList>
            <person name="Simakov O."/>
            <person name="Marletaz F."/>
            <person name="Cho S.J."/>
            <person name="Edsinger-Gonzales E."/>
            <person name="Havlak P."/>
            <person name="Hellsten U."/>
            <person name="Kuo D.H."/>
            <person name="Larsson T."/>
            <person name="Lv J."/>
            <person name="Arendt D."/>
            <person name="Savage R."/>
            <person name="Osoegawa K."/>
            <person name="de Jong P."/>
            <person name="Grimwood J."/>
            <person name="Chapman J.A."/>
            <person name="Shapiro H."/>
            <person name="Aerts A."/>
            <person name="Otillar R.P."/>
            <person name="Terry A.Y."/>
            <person name="Boore J.L."/>
            <person name="Grigoriev I.V."/>
            <person name="Lindberg D.R."/>
            <person name="Seaver E.C."/>
            <person name="Weisblat D.A."/>
            <person name="Putnam N.H."/>
            <person name="Rokhsar D.S."/>
        </authorList>
    </citation>
    <scope>NUCLEOTIDE SEQUENCE</scope>
</reference>
<dbReference type="EMBL" id="KB096324">
    <property type="protein sequence ID" value="ESO06356.1"/>
    <property type="molecule type" value="Genomic_DNA"/>
</dbReference>
<keyword evidence="15" id="KW-1185">Reference proteome</keyword>
<evidence type="ECO:0000256" key="6">
    <source>
        <dbReference type="ARBA" id="ARBA00022777"/>
    </source>
</evidence>
<evidence type="ECO:0000313" key="13">
    <source>
        <dbReference type="EMBL" id="ESO06356.1"/>
    </source>
</evidence>
<dbReference type="Pfam" id="PF07714">
    <property type="entry name" value="PK_Tyr_Ser-Thr"/>
    <property type="match status" value="1"/>
</dbReference>
<keyword evidence="3" id="KW-0723">Serine/threonine-protein kinase</keyword>
<dbReference type="RefSeq" id="XP_009015724.1">
    <property type="nucleotide sequence ID" value="XM_009017476.1"/>
</dbReference>
<keyword evidence="6" id="KW-0418">Kinase</keyword>
<dbReference type="PANTHER" id="PTHR44329">
    <property type="entry name" value="SERINE/THREONINE-PROTEIN KINASE TNNI3K-RELATED"/>
    <property type="match status" value="1"/>
</dbReference>
<evidence type="ECO:0000313" key="15">
    <source>
        <dbReference type="Proteomes" id="UP000015101"/>
    </source>
</evidence>
<dbReference type="PROSITE" id="PS00108">
    <property type="entry name" value="PROTEIN_KINASE_ST"/>
    <property type="match status" value="1"/>
</dbReference>
<gene>
    <name evidence="14" type="primary">20213675</name>
    <name evidence="13" type="ORF">HELRODRAFT_64665</name>
</gene>
<dbReference type="STRING" id="6412.T1FXX7"/>
<evidence type="ECO:0000256" key="1">
    <source>
        <dbReference type="ARBA" id="ARBA00006529"/>
    </source>
</evidence>
<dbReference type="SUPFAM" id="SSF56112">
    <property type="entry name" value="Protein kinase-like (PK-like)"/>
    <property type="match status" value="1"/>
</dbReference>
<evidence type="ECO:0000256" key="2">
    <source>
        <dbReference type="ARBA" id="ARBA00012406"/>
    </source>
</evidence>
<dbReference type="KEGG" id="hro:HELRODRAFT_64665"/>
<dbReference type="HOGENOM" id="CLU_000288_7_35_1"/>
<sequence length="396" mass="46011">GFLEGVFGCFRPVISFISRSASINFKQPERNWEIAFENIQDLQWLGSGTQGAVFLGRLDQEMVAVKKVLSLKETDIRHLRLLNHPNIISFRGVCTQAPCYCIVMEYCPYGQLYDILKNNLDLPPSLLYDWMKQIANGMNYLHTNKIIHRDLKSPNILLTYNDVVRISDFGTSREMDERSVKMSFAGTVAWMAPEVIRNESCSEKIDIWSYGVVLWELITHETPYKNVDSSAIIWGVGSNSLHLPLPSKCPEGLKLLLNMCWLPHNRPSFQQILIHLEIALTDWLSIPTTEFYALQTSWKKEVDELMSIMQTNSPTYQNNEEVLVSKRKAELRHAQDVREHYERKLQRANNLYVELTNCMLQLEKREQELIRSFSAHLFIRLLVHCFLFMFVCSFVH</sequence>
<dbReference type="CTD" id="20213675"/>
<comment type="similarity">
    <text evidence="1">Belongs to the protein kinase superfamily. STE Ser/Thr protein kinase family. MAP kinase kinase kinase subfamily.</text>
</comment>
<dbReference type="GO" id="GO:0005524">
    <property type="term" value="F:ATP binding"/>
    <property type="evidence" value="ECO:0007669"/>
    <property type="project" value="UniProtKB-KW"/>
</dbReference>
<feature type="transmembrane region" description="Helical" evidence="11">
    <location>
        <begin position="377"/>
        <end position="395"/>
    </location>
</feature>
<reference evidence="14" key="3">
    <citation type="submission" date="2015-06" db="UniProtKB">
        <authorList>
            <consortium name="EnsemblMetazoa"/>
        </authorList>
    </citation>
    <scope>IDENTIFICATION</scope>
</reference>
<dbReference type="Gene3D" id="1.10.510.10">
    <property type="entry name" value="Transferase(Phosphotransferase) domain 1"/>
    <property type="match status" value="1"/>
</dbReference>
<dbReference type="AlphaFoldDB" id="T1FXX7"/>
<dbReference type="GeneID" id="20213675"/>
<dbReference type="OrthoDB" id="339325at2759"/>
<keyword evidence="11" id="KW-0812">Transmembrane</keyword>
<evidence type="ECO:0000256" key="5">
    <source>
        <dbReference type="ARBA" id="ARBA00022741"/>
    </source>
</evidence>
<evidence type="ECO:0000256" key="9">
    <source>
        <dbReference type="ARBA" id="ARBA00048329"/>
    </source>
</evidence>
<dbReference type="PRINTS" id="PR00109">
    <property type="entry name" value="TYRKINASE"/>
</dbReference>
<dbReference type="InterPro" id="IPR011009">
    <property type="entry name" value="Kinase-like_dom_sf"/>
</dbReference>
<evidence type="ECO:0000313" key="14">
    <source>
        <dbReference type="EnsemblMetazoa" id="HelroP64665"/>
    </source>
</evidence>
<dbReference type="GO" id="GO:0007165">
    <property type="term" value="P:signal transduction"/>
    <property type="evidence" value="ECO:0000318"/>
    <property type="project" value="GO_Central"/>
</dbReference>
<protein>
    <recommendedName>
        <fullName evidence="2">mitogen-activated protein kinase kinase kinase</fullName>
        <ecNumber evidence="2">2.7.11.25</ecNumber>
    </recommendedName>
</protein>
<dbReference type="OMA" id="CLPKCNA"/>
<feature type="domain" description="Protein kinase" evidence="12">
    <location>
        <begin position="39"/>
        <end position="278"/>
    </location>
</feature>
<dbReference type="EnsemblMetazoa" id="HelroT64665">
    <property type="protein sequence ID" value="HelroP64665"/>
    <property type="gene ID" value="HelroG64665"/>
</dbReference>
<dbReference type="InParanoid" id="T1FXX7"/>
<dbReference type="InterPro" id="IPR001245">
    <property type="entry name" value="Ser-Thr/Tyr_kinase_cat_dom"/>
</dbReference>
<dbReference type="EMBL" id="AMQM01000614">
    <property type="status" value="NOT_ANNOTATED_CDS"/>
    <property type="molecule type" value="Genomic_DNA"/>
</dbReference>
<evidence type="ECO:0000256" key="10">
    <source>
        <dbReference type="SAM" id="Coils"/>
    </source>
</evidence>
<reference evidence="15" key="1">
    <citation type="submission" date="2012-12" db="EMBL/GenBank/DDBJ databases">
        <authorList>
            <person name="Hellsten U."/>
            <person name="Grimwood J."/>
            <person name="Chapman J.A."/>
            <person name="Shapiro H."/>
            <person name="Aerts A."/>
            <person name="Otillar R.P."/>
            <person name="Terry A.Y."/>
            <person name="Boore J.L."/>
            <person name="Simakov O."/>
            <person name="Marletaz F."/>
            <person name="Cho S.-J."/>
            <person name="Edsinger-Gonzales E."/>
            <person name="Havlak P."/>
            <person name="Kuo D.-H."/>
            <person name="Larsson T."/>
            <person name="Lv J."/>
            <person name="Arendt D."/>
            <person name="Savage R."/>
            <person name="Osoegawa K."/>
            <person name="de Jong P."/>
            <person name="Lindberg D.R."/>
            <person name="Seaver E.C."/>
            <person name="Weisblat D.A."/>
            <person name="Putnam N.H."/>
            <person name="Grigoriev I.V."/>
            <person name="Rokhsar D.S."/>
        </authorList>
    </citation>
    <scope>NUCLEOTIDE SEQUENCE</scope>
</reference>
<dbReference type="Proteomes" id="UP000015101">
    <property type="component" value="Unassembled WGS sequence"/>
</dbReference>
<evidence type="ECO:0000256" key="3">
    <source>
        <dbReference type="ARBA" id="ARBA00022527"/>
    </source>
</evidence>
<keyword evidence="10" id="KW-0175">Coiled coil</keyword>
<keyword evidence="5" id="KW-0547">Nucleotide-binding</keyword>
<dbReference type="FunFam" id="1.10.510.10:FF:000087">
    <property type="entry name" value="Mitogen-activated protein kinase kinase kinase 12"/>
    <property type="match status" value="1"/>
</dbReference>
<keyword evidence="11" id="KW-1133">Transmembrane helix</keyword>